<reference evidence="1" key="1">
    <citation type="submission" date="2014-09" db="EMBL/GenBank/DDBJ databases">
        <authorList>
            <person name="Magalhaes I.L.F."/>
            <person name="Oliveira U."/>
            <person name="Santos F.R."/>
            <person name="Vidigal T.H.D.A."/>
            <person name="Brescovit A.D."/>
            <person name="Santos A.J."/>
        </authorList>
    </citation>
    <scope>NUCLEOTIDE SEQUENCE</scope>
    <source>
        <tissue evidence="1">Shoot tissue taken approximately 20 cm above the soil surface</tissue>
    </source>
</reference>
<sequence>MHVLFAVRLALFCATKEPNTVCLNCLALINISLTGKYSILLAHIL</sequence>
<evidence type="ECO:0000313" key="1">
    <source>
        <dbReference type="EMBL" id="JAD79224.1"/>
    </source>
</evidence>
<name>A0A0A9CSD1_ARUDO</name>
<accession>A0A0A9CSD1</accession>
<protein>
    <submittedName>
        <fullName evidence="1">Uncharacterized protein</fullName>
    </submittedName>
</protein>
<dbReference type="EMBL" id="GBRH01218671">
    <property type="protein sequence ID" value="JAD79224.1"/>
    <property type="molecule type" value="Transcribed_RNA"/>
</dbReference>
<dbReference type="AlphaFoldDB" id="A0A0A9CSD1"/>
<proteinExistence type="predicted"/>
<reference evidence="1" key="2">
    <citation type="journal article" date="2015" name="Data Brief">
        <title>Shoot transcriptome of the giant reed, Arundo donax.</title>
        <authorList>
            <person name="Barrero R.A."/>
            <person name="Guerrero F.D."/>
            <person name="Moolhuijzen P."/>
            <person name="Goolsby J.A."/>
            <person name="Tidwell J."/>
            <person name="Bellgard S.E."/>
            <person name="Bellgard M.I."/>
        </authorList>
    </citation>
    <scope>NUCLEOTIDE SEQUENCE</scope>
    <source>
        <tissue evidence="1">Shoot tissue taken approximately 20 cm above the soil surface</tissue>
    </source>
</reference>
<organism evidence="1">
    <name type="scientific">Arundo donax</name>
    <name type="common">Giant reed</name>
    <name type="synonym">Donax arundinaceus</name>
    <dbReference type="NCBI Taxonomy" id="35708"/>
    <lineage>
        <taxon>Eukaryota</taxon>
        <taxon>Viridiplantae</taxon>
        <taxon>Streptophyta</taxon>
        <taxon>Embryophyta</taxon>
        <taxon>Tracheophyta</taxon>
        <taxon>Spermatophyta</taxon>
        <taxon>Magnoliopsida</taxon>
        <taxon>Liliopsida</taxon>
        <taxon>Poales</taxon>
        <taxon>Poaceae</taxon>
        <taxon>PACMAD clade</taxon>
        <taxon>Arundinoideae</taxon>
        <taxon>Arundineae</taxon>
        <taxon>Arundo</taxon>
    </lineage>
</organism>